<gene>
    <name evidence="2" type="ORF">GQ55_2G049400</name>
</gene>
<dbReference type="Proteomes" id="UP000244336">
    <property type="component" value="Chromosome 2"/>
</dbReference>
<feature type="compositionally biased region" description="Low complexity" evidence="1">
    <location>
        <begin position="72"/>
        <end position="82"/>
    </location>
</feature>
<feature type="compositionally biased region" description="Low complexity" evidence="1">
    <location>
        <begin position="121"/>
        <end position="143"/>
    </location>
</feature>
<evidence type="ECO:0000256" key="1">
    <source>
        <dbReference type="SAM" id="MobiDB-lite"/>
    </source>
</evidence>
<dbReference type="Gramene" id="PUZ68691">
    <property type="protein sequence ID" value="PUZ68691"/>
    <property type="gene ID" value="GQ55_2G049400"/>
</dbReference>
<accession>A0A2T7ELJ5</accession>
<proteinExistence type="predicted"/>
<protein>
    <submittedName>
        <fullName evidence="2">Uncharacterized protein</fullName>
    </submittedName>
</protein>
<feature type="compositionally biased region" description="Basic residues" evidence="1">
    <location>
        <begin position="31"/>
        <end position="46"/>
    </location>
</feature>
<keyword evidence="3" id="KW-1185">Reference proteome</keyword>
<evidence type="ECO:0000313" key="3">
    <source>
        <dbReference type="Proteomes" id="UP000244336"/>
    </source>
</evidence>
<sequence length="189" mass="20563">MNVELNVSNQPLQHHARKQQWCSPTASSGSTRRRLRRRWLWRRPAGRGRGSSVTLTGWCSRTRRRRGGRPGRGAPAGADLLRAPPPRCSVAASPATRSPRSRSGPAPRSSPRLRPPPSCPSPAAAAVLVQHGARVGQAAGQRGETPEGGQPAQELRLLRATAGQAVGRHRGVREKLVELEKQRARDERC</sequence>
<feature type="compositionally biased region" description="Low complexity" evidence="1">
    <location>
        <begin position="91"/>
        <end position="112"/>
    </location>
</feature>
<evidence type="ECO:0000313" key="2">
    <source>
        <dbReference type="EMBL" id="PUZ68691.1"/>
    </source>
</evidence>
<reference evidence="2 3" key="1">
    <citation type="submission" date="2018-04" db="EMBL/GenBank/DDBJ databases">
        <title>WGS assembly of Panicum hallii var. hallii HAL2.</title>
        <authorList>
            <person name="Lovell J."/>
            <person name="Jenkins J."/>
            <person name="Lowry D."/>
            <person name="Mamidi S."/>
            <person name="Sreedasyam A."/>
            <person name="Weng X."/>
            <person name="Barry K."/>
            <person name="Bonette J."/>
            <person name="Campitelli B."/>
            <person name="Daum C."/>
            <person name="Gordon S."/>
            <person name="Gould B."/>
            <person name="Lipzen A."/>
            <person name="MacQueen A."/>
            <person name="Palacio-Mejia J."/>
            <person name="Plott C."/>
            <person name="Shakirov E."/>
            <person name="Shu S."/>
            <person name="Yoshinaga Y."/>
            <person name="Zane M."/>
            <person name="Rokhsar D."/>
            <person name="Grimwood J."/>
            <person name="Schmutz J."/>
            <person name="Juenger T."/>
        </authorList>
    </citation>
    <scope>NUCLEOTIDE SEQUENCE [LARGE SCALE GENOMIC DNA]</scope>
    <source>
        <strain evidence="3">cv. HAL2</strain>
    </source>
</reference>
<name>A0A2T7ELJ5_9POAL</name>
<dbReference type="AlphaFoldDB" id="A0A2T7ELJ5"/>
<feature type="compositionally biased region" description="Polar residues" evidence="1">
    <location>
        <begin position="1"/>
        <end position="12"/>
    </location>
</feature>
<organism evidence="2 3">
    <name type="scientific">Panicum hallii var. hallii</name>
    <dbReference type="NCBI Taxonomy" id="1504633"/>
    <lineage>
        <taxon>Eukaryota</taxon>
        <taxon>Viridiplantae</taxon>
        <taxon>Streptophyta</taxon>
        <taxon>Embryophyta</taxon>
        <taxon>Tracheophyta</taxon>
        <taxon>Spermatophyta</taxon>
        <taxon>Magnoliopsida</taxon>
        <taxon>Liliopsida</taxon>
        <taxon>Poales</taxon>
        <taxon>Poaceae</taxon>
        <taxon>PACMAD clade</taxon>
        <taxon>Panicoideae</taxon>
        <taxon>Panicodae</taxon>
        <taxon>Paniceae</taxon>
        <taxon>Panicinae</taxon>
        <taxon>Panicum</taxon>
        <taxon>Panicum sect. Panicum</taxon>
    </lineage>
</organism>
<dbReference type="EMBL" id="CM009750">
    <property type="protein sequence ID" value="PUZ68691.1"/>
    <property type="molecule type" value="Genomic_DNA"/>
</dbReference>
<feature type="region of interest" description="Disordered" evidence="1">
    <location>
        <begin position="1"/>
        <end position="152"/>
    </location>
</feature>